<evidence type="ECO:0000256" key="1">
    <source>
        <dbReference type="SAM" id="MobiDB-lite"/>
    </source>
</evidence>
<dbReference type="PANTHER" id="PTHR47605:SF2">
    <property type="entry name" value="TRANSCRIPTIONAL ELONGATION REGULATOR MINIYO"/>
    <property type="match status" value="1"/>
</dbReference>
<feature type="region of interest" description="Disordered" evidence="1">
    <location>
        <begin position="407"/>
        <end position="426"/>
    </location>
</feature>
<feature type="region of interest" description="Disordered" evidence="1">
    <location>
        <begin position="1"/>
        <end position="64"/>
    </location>
</feature>
<feature type="compositionally biased region" description="Polar residues" evidence="1">
    <location>
        <begin position="25"/>
        <end position="53"/>
    </location>
</feature>
<evidence type="ECO:0000313" key="2">
    <source>
        <dbReference type="EMBL" id="SPC92189.1"/>
    </source>
</evidence>
<feature type="compositionally biased region" description="Acidic residues" evidence="1">
    <location>
        <begin position="254"/>
        <end position="263"/>
    </location>
</feature>
<accession>A0A2N9FYV6</accession>
<dbReference type="EMBL" id="OIVN01001288">
    <property type="protein sequence ID" value="SPC92189.1"/>
    <property type="molecule type" value="Genomic_DNA"/>
</dbReference>
<proteinExistence type="predicted"/>
<feature type="compositionally biased region" description="Basic and acidic residues" evidence="1">
    <location>
        <begin position="264"/>
        <end position="296"/>
    </location>
</feature>
<reference evidence="2" key="1">
    <citation type="submission" date="2018-02" db="EMBL/GenBank/DDBJ databases">
        <authorList>
            <person name="Cohen D.B."/>
            <person name="Kent A.D."/>
        </authorList>
    </citation>
    <scope>NUCLEOTIDE SEQUENCE</scope>
</reference>
<organism evidence="2">
    <name type="scientific">Fagus sylvatica</name>
    <name type="common">Beechnut</name>
    <dbReference type="NCBI Taxonomy" id="28930"/>
    <lineage>
        <taxon>Eukaryota</taxon>
        <taxon>Viridiplantae</taxon>
        <taxon>Streptophyta</taxon>
        <taxon>Embryophyta</taxon>
        <taxon>Tracheophyta</taxon>
        <taxon>Spermatophyta</taxon>
        <taxon>Magnoliopsida</taxon>
        <taxon>eudicotyledons</taxon>
        <taxon>Gunneridae</taxon>
        <taxon>Pentapetalae</taxon>
        <taxon>rosids</taxon>
        <taxon>fabids</taxon>
        <taxon>Fagales</taxon>
        <taxon>Fagaceae</taxon>
        <taxon>Fagus</taxon>
    </lineage>
</organism>
<dbReference type="InterPro" id="IPR055326">
    <property type="entry name" value="MINIYO"/>
</dbReference>
<feature type="compositionally biased region" description="Basic and acidic residues" evidence="1">
    <location>
        <begin position="326"/>
        <end position="364"/>
    </location>
</feature>
<name>A0A2N9FYV6_FAGSY</name>
<dbReference type="AlphaFoldDB" id="A0A2N9FYV6"/>
<sequence length="536" mass="58796">MRTPSLPLARSGGFKIPKSPIGISALTQPPIQATSRRPTSPNRSLSSLTQPPSHFTPPLLPRHPPRRCFQATLYAAVASKPPSTPPLLPSHPLRRRCFQTTLYAAVASKPPSTLPLLPSHPPRRLNLRLLPSHSLSPSQLSLSLSLSCSLVQRDSSKEPDAASILGDSVQNAMTSGPCEISQKEKQCDPECDTDAGNVKRKSDVSGVEAAVRVGRNIKDSCVVNLEDHPSFVVKELNNLPTLSRHETCILNDNDNCETDQTDGVEEKRESSHNRDPKGMLSEKDKPSSRGETDMNAKEVIVTSKLSDGPGIVEPTKSGKEKRKKRKAEDSEHVKGSEHEISSAEPHKAVNGDHSTDDTKKEERTFSQTKGMEVSKIKTLSTSLLASGGETGDVNGDEVESLQQISKTQANAETMDEKMSKKSKKKQDAAAKNLLDLQTKDQDDNVGILEAYLKSWNSGALDRDATRGSVAYTLVLHHLSSFIFNSYSGDKLSLRNKLVKSLLHDCSHKQHHEMNQHSKVHLEKLLHDCRVYELILG</sequence>
<protein>
    <submittedName>
        <fullName evidence="2">Uncharacterized protein</fullName>
    </submittedName>
</protein>
<dbReference type="PANTHER" id="PTHR47605">
    <property type="entry name" value="TRANSCRIPTIONAL ELONGATION REGULATOR MINIYO"/>
    <property type="match status" value="1"/>
</dbReference>
<gene>
    <name evidence="2" type="ORF">FSB_LOCUS20071</name>
</gene>
<feature type="region of interest" description="Disordered" evidence="1">
    <location>
        <begin position="251"/>
        <end position="372"/>
    </location>
</feature>